<gene>
    <name evidence="2" type="ORF">RFH47_03955</name>
</gene>
<proteinExistence type="predicted"/>
<sequence length="203" mass="23198">MSFKKYSLVIAGLFVANSTFAAAPISGQQMKTLQKQLRGNILYLSNQQGSCLLSDQSISSAITVVYADPNKKNVFHYRLVEALPLAKSNDCIETLGTDGLEGKFFYRVDEKSRDFIRGYGFELEHKQLIYKQRQIIGINLFAKESPQRITECSSSEGKHFNIWQSNGKKLEKLLHRYTYLNMDLESNCKDDDYQPGLLNLDEY</sequence>
<feature type="signal peptide" evidence="1">
    <location>
        <begin position="1"/>
        <end position="21"/>
    </location>
</feature>
<dbReference type="RefSeq" id="WP_308981032.1">
    <property type="nucleotide sequence ID" value="NZ_JAVIDL010000005.1"/>
</dbReference>
<evidence type="ECO:0000256" key="1">
    <source>
        <dbReference type="SAM" id="SignalP"/>
    </source>
</evidence>
<evidence type="ECO:0000313" key="3">
    <source>
        <dbReference type="Proteomes" id="UP001243844"/>
    </source>
</evidence>
<keyword evidence="1" id="KW-0732">Signal</keyword>
<name>A0AAW8J6Q8_9GAMM</name>
<organism evidence="2 3">
    <name type="scientific">Acinetobacter rudis</name>
    <dbReference type="NCBI Taxonomy" id="632955"/>
    <lineage>
        <taxon>Bacteria</taxon>
        <taxon>Pseudomonadati</taxon>
        <taxon>Pseudomonadota</taxon>
        <taxon>Gammaproteobacteria</taxon>
        <taxon>Moraxellales</taxon>
        <taxon>Moraxellaceae</taxon>
        <taxon>Acinetobacter</taxon>
    </lineage>
</organism>
<feature type="chain" id="PRO_5043790632" evidence="1">
    <location>
        <begin position="22"/>
        <end position="203"/>
    </location>
</feature>
<evidence type="ECO:0000313" key="2">
    <source>
        <dbReference type="EMBL" id="MDQ8934886.1"/>
    </source>
</evidence>
<dbReference type="AlphaFoldDB" id="A0AAW8J6Q8"/>
<accession>A0AAW8J6Q8</accession>
<reference evidence="2" key="1">
    <citation type="submission" date="2023-08" db="EMBL/GenBank/DDBJ databases">
        <title>Emergence of clinically-relevant ST2 carbapenem-resistant Acinetobacter baumannii strains in hospital sewages in Zhejiang, East of China.</title>
        <authorList>
            <person name="Kaichao C."/>
            <person name="Zhang R."/>
        </authorList>
    </citation>
    <scope>NUCLEOTIDE SEQUENCE</scope>
    <source>
        <strain evidence="2">M-RB-37</strain>
    </source>
</reference>
<comment type="caution">
    <text evidence="2">The sequence shown here is derived from an EMBL/GenBank/DDBJ whole genome shotgun (WGS) entry which is preliminary data.</text>
</comment>
<dbReference type="Proteomes" id="UP001243844">
    <property type="component" value="Unassembled WGS sequence"/>
</dbReference>
<dbReference type="EMBL" id="JAVIDL010000005">
    <property type="protein sequence ID" value="MDQ8934886.1"/>
    <property type="molecule type" value="Genomic_DNA"/>
</dbReference>
<protein>
    <submittedName>
        <fullName evidence="2">Uncharacterized protein</fullName>
    </submittedName>
</protein>